<dbReference type="RefSeq" id="WP_024266636.1">
    <property type="nucleotide sequence ID" value="NC_023035.1"/>
</dbReference>
<feature type="transmembrane region" description="Helical" evidence="9">
    <location>
        <begin position="406"/>
        <end position="426"/>
    </location>
</feature>
<dbReference type="InterPro" id="IPR001927">
    <property type="entry name" value="Na/Gal_symport"/>
</dbReference>
<feature type="transmembrane region" description="Helical" evidence="9">
    <location>
        <begin position="231"/>
        <end position="256"/>
    </location>
</feature>
<feature type="transmembrane region" description="Helical" evidence="9">
    <location>
        <begin position="12"/>
        <end position="32"/>
    </location>
</feature>
<keyword evidence="3" id="KW-0813">Transport</keyword>
<dbReference type="HOGENOM" id="CLU_027408_6_0_12"/>
<evidence type="ECO:0000256" key="1">
    <source>
        <dbReference type="ARBA" id="ARBA00004651"/>
    </source>
</evidence>
<dbReference type="InterPro" id="IPR039672">
    <property type="entry name" value="MFS_2"/>
</dbReference>
<feature type="region of interest" description="Disordered" evidence="8">
    <location>
        <begin position="442"/>
        <end position="463"/>
    </location>
</feature>
<evidence type="ECO:0000256" key="6">
    <source>
        <dbReference type="ARBA" id="ARBA00022989"/>
    </source>
</evidence>
<feature type="transmembrane region" description="Helical" evidence="9">
    <location>
        <begin position="152"/>
        <end position="174"/>
    </location>
</feature>
<keyword evidence="11" id="KW-1185">Reference proteome</keyword>
<dbReference type="OrthoDB" id="9764596at2"/>
<dbReference type="PANTHER" id="PTHR11328:SF24">
    <property type="entry name" value="MAJOR FACILITATOR SUPERFAMILY (MFS) PROFILE DOMAIN-CONTAINING PROTEIN"/>
    <property type="match status" value="1"/>
</dbReference>
<keyword evidence="6 9" id="KW-1133">Transmembrane helix</keyword>
<dbReference type="PROSITE" id="PS00872">
    <property type="entry name" value="NA_GALACTOSIDE_SYMP"/>
    <property type="match status" value="1"/>
</dbReference>
<proteinExistence type="inferred from homology"/>
<keyword evidence="10" id="KW-0762">Sugar transport</keyword>
<accession>V5WD08</accession>
<feature type="transmembrane region" description="Helical" evidence="9">
    <location>
        <begin position="320"/>
        <end position="340"/>
    </location>
</feature>
<dbReference type="KEGG" id="slr:L21SP2_0261"/>
<evidence type="ECO:0000256" key="3">
    <source>
        <dbReference type="ARBA" id="ARBA00022448"/>
    </source>
</evidence>
<evidence type="ECO:0000256" key="7">
    <source>
        <dbReference type="ARBA" id="ARBA00023136"/>
    </source>
</evidence>
<gene>
    <name evidence="10" type="ORF">L21SP2_0261</name>
</gene>
<evidence type="ECO:0000256" key="8">
    <source>
        <dbReference type="SAM" id="MobiDB-lite"/>
    </source>
</evidence>
<keyword evidence="5 9" id="KW-0812">Transmembrane</keyword>
<feature type="transmembrane region" description="Helical" evidence="9">
    <location>
        <begin position="109"/>
        <end position="132"/>
    </location>
</feature>
<comment type="similarity">
    <text evidence="2">Belongs to the sodium:galactoside symporter (TC 2.A.2) family.</text>
</comment>
<evidence type="ECO:0000313" key="10">
    <source>
        <dbReference type="EMBL" id="AHC13703.1"/>
    </source>
</evidence>
<dbReference type="Proteomes" id="UP000018680">
    <property type="component" value="Chromosome"/>
</dbReference>
<dbReference type="eggNOG" id="COG2211">
    <property type="taxonomic scope" value="Bacteria"/>
</dbReference>
<dbReference type="AlphaFoldDB" id="V5WD08"/>
<keyword evidence="7 9" id="KW-0472">Membrane</keyword>
<dbReference type="InterPro" id="IPR018043">
    <property type="entry name" value="Na/Gal_symport_CS"/>
</dbReference>
<dbReference type="Gene3D" id="1.20.1250.20">
    <property type="entry name" value="MFS general substrate transporter like domains"/>
    <property type="match status" value="2"/>
</dbReference>
<feature type="transmembrane region" description="Helical" evidence="9">
    <location>
        <begin position="180"/>
        <end position="202"/>
    </location>
</feature>
<dbReference type="Pfam" id="PF13347">
    <property type="entry name" value="MFS_2"/>
    <property type="match status" value="1"/>
</dbReference>
<evidence type="ECO:0000256" key="9">
    <source>
        <dbReference type="SAM" id="Phobius"/>
    </source>
</evidence>
<dbReference type="GO" id="GO:0006814">
    <property type="term" value="P:sodium ion transport"/>
    <property type="evidence" value="ECO:0007669"/>
    <property type="project" value="InterPro"/>
</dbReference>
<comment type="subcellular location">
    <subcellularLocation>
        <location evidence="1">Cell membrane</location>
        <topology evidence="1">Multi-pass membrane protein</topology>
    </subcellularLocation>
</comment>
<dbReference type="PANTHER" id="PTHR11328">
    <property type="entry name" value="MAJOR FACILITATOR SUPERFAMILY DOMAIN-CONTAINING PROTEIN"/>
    <property type="match status" value="1"/>
</dbReference>
<dbReference type="EMBL" id="CP006939">
    <property type="protein sequence ID" value="AHC13703.1"/>
    <property type="molecule type" value="Genomic_DNA"/>
</dbReference>
<dbReference type="STRING" id="1307761.L21SP2_0261"/>
<feature type="transmembrane region" description="Helical" evidence="9">
    <location>
        <begin position="268"/>
        <end position="284"/>
    </location>
</feature>
<evidence type="ECO:0000313" key="11">
    <source>
        <dbReference type="Proteomes" id="UP000018680"/>
    </source>
</evidence>
<dbReference type="GO" id="GO:0015293">
    <property type="term" value="F:symporter activity"/>
    <property type="evidence" value="ECO:0007669"/>
    <property type="project" value="InterPro"/>
</dbReference>
<dbReference type="GO" id="GO:0008643">
    <property type="term" value="P:carbohydrate transport"/>
    <property type="evidence" value="ECO:0007669"/>
    <property type="project" value="InterPro"/>
</dbReference>
<evidence type="ECO:0000256" key="4">
    <source>
        <dbReference type="ARBA" id="ARBA00022475"/>
    </source>
</evidence>
<keyword evidence="4" id="KW-1003">Cell membrane</keyword>
<dbReference type="NCBIfam" id="TIGR00792">
    <property type="entry name" value="gph"/>
    <property type="match status" value="1"/>
</dbReference>
<evidence type="ECO:0000256" key="5">
    <source>
        <dbReference type="ARBA" id="ARBA00022692"/>
    </source>
</evidence>
<dbReference type="GO" id="GO:0005886">
    <property type="term" value="C:plasma membrane"/>
    <property type="evidence" value="ECO:0007669"/>
    <property type="project" value="UniProtKB-SubCell"/>
</dbReference>
<dbReference type="CDD" id="cd17332">
    <property type="entry name" value="MFS_MelB_like"/>
    <property type="match status" value="1"/>
</dbReference>
<reference evidence="10 11" key="1">
    <citation type="journal article" date="2015" name="Stand. Genomic Sci.">
        <title>Complete genome sequence and description of Salinispira pacifica gen. nov., sp. nov., a novel spirochaete isolated form a hypersaline microbial mat.</title>
        <authorList>
            <person name="Ben Hania W."/>
            <person name="Joseph M."/>
            <person name="Schumann P."/>
            <person name="Bunk B."/>
            <person name="Fiebig A."/>
            <person name="Sproer C."/>
            <person name="Klenk H.P."/>
            <person name="Fardeau M.L."/>
            <person name="Spring S."/>
        </authorList>
    </citation>
    <scope>NUCLEOTIDE SEQUENCE [LARGE SCALE GENOMIC DNA]</scope>
    <source>
        <strain evidence="10 11">L21-RPul-D2</strain>
    </source>
</reference>
<feature type="transmembrane region" description="Helical" evidence="9">
    <location>
        <begin position="296"/>
        <end position="314"/>
    </location>
</feature>
<dbReference type="InterPro" id="IPR036259">
    <property type="entry name" value="MFS_trans_sf"/>
</dbReference>
<dbReference type="SUPFAM" id="SSF103473">
    <property type="entry name" value="MFS general substrate transporter"/>
    <property type="match status" value="1"/>
</dbReference>
<evidence type="ECO:0000256" key="2">
    <source>
        <dbReference type="ARBA" id="ARBA00009617"/>
    </source>
</evidence>
<protein>
    <submittedName>
        <fullName evidence="10">Sugar transporter</fullName>
    </submittedName>
</protein>
<sequence>MNELSRSKRWLYGSGDLSFSLANTSIGAYLAIYLTDVVGIHASFAAIIILLGGVWDAFTDPLMGVLSDRTKTGMGRRRPYILFGAIPYGLLYALIWWRPEWAGQGFNNLFYPIVLILFQSASTLVNMPFLALTPELTADYDERNSLTSNRMIFSIIGSLLAFTIPIMIIGEFIPANGAKVWIIGIVTGLISILPFVLIGSLIKENPRRRKEHGIHLNVFASFKIVKKNRAFLWALGLFLFSWLAIEVVQALLIYFIKYRLQMPQNSDVIMAAVFVSALISLPFWDLLSRKSDKRKSFIFGTSFWLLMQIVLVLFRPETPLPLIITVAALAGVGVGAVHVFSWSMIPDSIDAGDPEGMSQEGLYYSVVSFARKLASKGTVFLVLFILGQSGYEANAAIQIQSADNALGFMMGPLPTLLLGIAIFSAYKYPVRRETIRLPSLKGASGVKPEAVPEPVRTSESEEE</sequence>
<feature type="transmembrane region" description="Helical" evidence="9">
    <location>
        <begin position="38"/>
        <end position="58"/>
    </location>
</feature>
<feature type="transmembrane region" description="Helical" evidence="9">
    <location>
        <begin position="79"/>
        <end position="97"/>
    </location>
</feature>
<organism evidence="10 11">
    <name type="scientific">Salinispira pacifica</name>
    <dbReference type="NCBI Taxonomy" id="1307761"/>
    <lineage>
        <taxon>Bacteria</taxon>
        <taxon>Pseudomonadati</taxon>
        <taxon>Spirochaetota</taxon>
        <taxon>Spirochaetia</taxon>
        <taxon>Spirochaetales</taxon>
        <taxon>Spirochaetaceae</taxon>
        <taxon>Salinispira</taxon>
    </lineage>
</organism>
<name>V5WD08_9SPIO</name>